<dbReference type="AlphaFoldDB" id="A0A0E9XXX4"/>
<reference evidence="1" key="1">
    <citation type="submission" date="2014-11" db="EMBL/GenBank/DDBJ databases">
        <authorList>
            <person name="Amaro Gonzalez C."/>
        </authorList>
    </citation>
    <scope>NUCLEOTIDE SEQUENCE</scope>
</reference>
<proteinExistence type="predicted"/>
<organism evidence="1">
    <name type="scientific">Anguilla anguilla</name>
    <name type="common">European freshwater eel</name>
    <name type="synonym">Muraena anguilla</name>
    <dbReference type="NCBI Taxonomy" id="7936"/>
    <lineage>
        <taxon>Eukaryota</taxon>
        <taxon>Metazoa</taxon>
        <taxon>Chordata</taxon>
        <taxon>Craniata</taxon>
        <taxon>Vertebrata</taxon>
        <taxon>Euteleostomi</taxon>
        <taxon>Actinopterygii</taxon>
        <taxon>Neopterygii</taxon>
        <taxon>Teleostei</taxon>
        <taxon>Anguilliformes</taxon>
        <taxon>Anguillidae</taxon>
        <taxon>Anguilla</taxon>
    </lineage>
</organism>
<accession>A0A0E9XXX4</accession>
<name>A0A0E9XXX4_ANGAN</name>
<protein>
    <submittedName>
        <fullName evidence="1">Uncharacterized protein</fullName>
    </submittedName>
</protein>
<evidence type="ECO:0000313" key="1">
    <source>
        <dbReference type="EMBL" id="JAI06549.1"/>
    </source>
</evidence>
<reference evidence="1" key="2">
    <citation type="journal article" date="2015" name="Fish Shellfish Immunol.">
        <title>Early steps in the European eel (Anguilla anguilla)-Vibrio vulnificus interaction in the gills: Role of the RtxA13 toxin.</title>
        <authorList>
            <person name="Callol A."/>
            <person name="Pajuelo D."/>
            <person name="Ebbesson L."/>
            <person name="Teles M."/>
            <person name="MacKenzie S."/>
            <person name="Amaro C."/>
        </authorList>
    </citation>
    <scope>NUCLEOTIDE SEQUENCE</scope>
</reference>
<sequence length="46" mass="5541">MGSTDRQRLTKRGEAAVRSKYPVKFFFCFCFFLQHRFPQCSAKYEQ</sequence>
<dbReference type="EMBL" id="GBXM01002029">
    <property type="protein sequence ID" value="JAI06549.1"/>
    <property type="molecule type" value="Transcribed_RNA"/>
</dbReference>